<organism evidence="1 2">
    <name type="scientific">Neorhodopirellula pilleata</name>
    <dbReference type="NCBI Taxonomy" id="2714738"/>
    <lineage>
        <taxon>Bacteria</taxon>
        <taxon>Pseudomonadati</taxon>
        <taxon>Planctomycetota</taxon>
        <taxon>Planctomycetia</taxon>
        <taxon>Pirellulales</taxon>
        <taxon>Pirellulaceae</taxon>
        <taxon>Neorhodopirellula</taxon>
    </lineage>
</organism>
<evidence type="ECO:0000313" key="1">
    <source>
        <dbReference type="EMBL" id="TWT95500.1"/>
    </source>
</evidence>
<dbReference type="EMBL" id="SJPM01000006">
    <property type="protein sequence ID" value="TWT95500.1"/>
    <property type="molecule type" value="Genomic_DNA"/>
</dbReference>
<dbReference type="Proteomes" id="UP000316213">
    <property type="component" value="Unassembled WGS sequence"/>
</dbReference>
<reference evidence="1 2" key="1">
    <citation type="submission" date="2019-02" db="EMBL/GenBank/DDBJ databases">
        <title>Deep-cultivation of Planctomycetes and their phenomic and genomic characterization uncovers novel biology.</title>
        <authorList>
            <person name="Wiegand S."/>
            <person name="Jogler M."/>
            <person name="Boedeker C."/>
            <person name="Pinto D."/>
            <person name="Vollmers J."/>
            <person name="Rivas-Marin E."/>
            <person name="Kohn T."/>
            <person name="Peeters S.H."/>
            <person name="Heuer A."/>
            <person name="Rast P."/>
            <person name="Oberbeckmann S."/>
            <person name="Bunk B."/>
            <person name="Jeske O."/>
            <person name="Meyerdierks A."/>
            <person name="Storesund J.E."/>
            <person name="Kallscheuer N."/>
            <person name="Luecker S."/>
            <person name="Lage O.M."/>
            <person name="Pohl T."/>
            <person name="Merkel B.J."/>
            <person name="Hornburger P."/>
            <person name="Mueller R.-W."/>
            <person name="Bruemmer F."/>
            <person name="Labrenz M."/>
            <person name="Spormann A.M."/>
            <person name="Op Den Camp H."/>
            <person name="Overmann J."/>
            <person name="Amann R."/>
            <person name="Jetten M.S.M."/>
            <person name="Mascher T."/>
            <person name="Medema M.H."/>
            <person name="Devos D.P."/>
            <person name="Kaster A.-K."/>
            <person name="Ovreas L."/>
            <person name="Rohde M."/>
            <person name="Galperin M.Y."/>
            <person name="Jogler C."/>
        </authorList>
    </citation>
    <scope>NUCLEOTIDE SEQUENCE [LARGE SCALE GENOMIC DNA]</scope>
    <source>
        <strain evidence="1 2">Pla100</strain>
    </source>
</reference>
<evidence type="ECO:0000313" key="2">
    <source>
        <dbReference type="Proteomes" id="UP000316213"/>
    </source>
</evidence>
<keyword evidence="2" id="KW-1185">Reference proteome</keyword>
<protein>
    <submittedName>
        <fullName evidence="1">Uncharacterized protein</fullName>
    </submittedName>
</protein>
<comment type="caution">
    <text evidence="1">The sequence shown here is derived from an EMBL/GenBank/DDBJ whole genome shotgun (WGS) entry which is preliminary data.</text>
</comment>
<name>A0A5C6A7Y2_9BACT</name>
<dbReference type="AlphaFoldDB" id="A0A5C6A7Y2"/>
<proteinExistence type="predicted"/>
<sequence>MIPNDRIVTVDDIQGLIAANDPDRSPNIQTVRATLHRLVKEGTLKKVNAPQADRKLGYCLPDFDADAVRQLAAWAEQVLREAGKPMKAVENMVTMTERGYVLESEPQLAVRNLKRAMASRRFSCLSGSWVLSKKTGRNNNLLYGVLALLCGVCQTRHID</sequence>
<gene>
    <name evidence="1" type="ORF">Pla100_31410</name>
</gene>
<accession>A0A5C6A7Y2</accession>